<evidence type="ECO:0000313" key="3">
    <source>
        <dbReference type="Proteomes" id="UP000605670"/>
    </source>
</evidence>
<dbReference type="RefSeq" id="WP_229735141.1">
    <property type="nucleotide sequence ID" value="NZ_BAABKH010000001.1"/>
</dbReference>
<proteinExistence type="predicted"/>
<protein>
    <recommendedName>
        <fullName evidence="1">N-acetyltransferase domain-containing protein</fullName>
    </recommendedName>
</protein>
<dbReference type="Pfam" id="PF00583">
    <property type="entry name" value="Acetyltransf_1"/>
    <property type="match status" value="1"/>
</dbReference>
<feature type="domain" description="N-acetyltransferase" evidence="1">
    <location>
        <begin position="109"/>
        <end position="257"/>
    </location>
</feature>
<evidence type="ECO:0000259" key="1">
    <source>
        <dbReference type="PROSITE" id="PS51186"/>
    </source>
</evidence>
<dbReference type="Gene3D" id="3.40.630.30">
    <property type="match status" value="1"/>
</dbReference>
<organism evidence="2 3">
    <name type="scientific">Ornithinimicrobium tianjinense</name>
    <dbReference type="NCBI Taxonomy" id="1195761"/>
    <lineage>
        <taxon>Bacteria</taxon>
        <taxon>Bacillati</taxon>
        <taxon>Actinomycetota</taxon>
        <taxon>Actinomycetes</taxon>
        <taxon>Micrococcales</taxon>
        <taxon>Ornithinimicrobiaceae</taxon>
        <taxon>Ornithinimicrobium</taxon>
    </lineage>
</organism>
<dbReference type="AlphaFoldDB" id="A0A917BM00"/>
<name>A0A917BM00_9MICO</name>
<reference evidence="2" key="2">
    <citation type="submission" date="2020-09" db="EMBL/GenBank/DDBJ databases">
        <authorList>
            <person name="Sun Q."/>
            <person name="Zhou Y."/>
        </authorList>
    </citation>
    <scope>NUCLEOTIDE SEQUENCE</scope>
    <source>
        <strain evidence="2">CGMCC 1.12160</strain>
    </source>
</reference>
<sequence>MAIGRDELLARSGHDPMVRWTTGPEVLAVASDQGWAYVDPWRPSGHWGGLAEVGPGAAAGAEDGALAALLELAEVRSVGVEWFSTAPHRPLATPTGHRITGSGRWTFMVTTRAEGLPAAPEGLVELDDAEDTQQIGDFGRSHNPDFEGHPGRGLASLWLGVRDRGGLAAVGALHTLATGAPHLAGIVVRPDLRGRGVGAGLTAELTRRAVARHGVATLGVYTANAVAVRLYERLGYAVARHLHTRSLAPSPAVADLG</sequence>
<evidence type="ECO:0000313" key="2">
    <source>
        <dbReference type="EMBL" id="GGF51013.1"/>
    </source>
</evidence>
<dbReference type="InterPro" id="IPR016181">
    <property type="entry name" value="Acyl_CoA_acyltransferase"/>
</dbReference>
<comment type="caution">
    <text evidence="2">The sequence shown here is derived from an EMBL/GenBank/DDBJ whole genome shotgun (WGS) entry which is preliminary data.</text>
</comment>
<reference evidence="2" key="1">
    <citation type="journal article" date="2014" name="Int. J. Syst. Evol. Microbiol.">
        <title>Complete genome sequence of Corynebacterium casei LMG S-19264T (=DSM 44701T), isolated from a smear-ripened cheese.</title>
        <authorList>
            <consortium name="US DOE Joint Genome Institute (JGI-PGF)"/>
            <person name="Walter F."/>
            <person name="Albersmeier A."/>
            <person name="Kalinowski J."/>
            <person name="Ruckert C."/>
        </authorList>
    </citation>
    <scope>NUCLEOTIDE SEQUENCE</scope>
    <source>
        <strain evidence="2">CGMCC 1.12160</strain>
    </source>
</reference>
<dbReference type="PROSITE" id="PS51186">
    <property type="entry name" value="GNAT"/>
    <property type="match status" value="1"/>
</dbReference>
<dbReference type="EMBL" id="BMEM01000002">
    <property type="protein sequence ID" value="GGF51013.1"/>
    <property type="molecule type" value="Genomic_DNA"/>
</dbReference>
<keyword evidence="3" id="KW-1185">Reference proteome</keyword>
<dbReference type="GO" id="GO:0016747">
    <property type="term" value="F:acyltransferase activity, transferring groups other than amino-acyl groups"/>
    <property type="evidence" value="ECO:0007669"/>
    <property type="project" value="InterPro"/>
</dbReference>
<dbReference type="SUPFAM" id="SSF55729">
    <property type="entry name" value="Acyl-CoA N-acyltransferases (Nat)"/>
    <property type="match status" value="1"/>
</dbReference>
<dbReference type="InterPro" id="IPR000182">
    <property type="entry name" value="GNAT_dom"/>
</dbReference>
<gene>
    <name evidence="2" type="ORF">GCM10011366_18520</name>
</gene>
<dbReference type="Proteomes" id="UP000605670">
    <property type="component" value="Unassembled WGS sequence"/>
</dbReference>
<accession>A0A917BM00</accession>